<feature type="compositionally biased region" description="Pro residues" evidence="1">
    <location>
        <begin position="42"/>
        <end position="60"/>
    </location>
</feature>
<sequence>MLLLSPARLLRRFWLLCAARLLPRIRLMRGGFLTRPRARLPAPRPLAVPRPPAAPRPPAEPRLVAELRPPAPRPPAAPQPPGARQSPRPAPRPVAGRGSVPSADAPPTARWAGRPRRRGVRFRALELLGRIRSRPSVRTESDSHPCKA</sequence>
<evidence type="ECO:0000313" key="3">
    <source>
        <dbReference type="Proteomes" id="UP000319769"/>
    </source>
</evidence>
<accession>A0A5N0UZG5</accession>
<organism evidence="2 3">
    <name type="scientific">Amycolatopsis acidicola</name>
    <dbReference type="NCBI Taxonomy" id="2596893"/>
    <lineage>
        <taxon>Bacteria</taxon>
        <taxon>Bacillati</taxon>
        <taxon>Actinomycetota</taxon>
        <taxon>Actinomycetes</taxon>
        <taxon>Pseudonocardiales</taxon>
        <taxon>Pseudonocardiaceae</taxon>
        <taxon>Amycolatopsis</taxon>
    </lineage>
</organism>
<dbReference type="AlphaFoldDB" id="A0A5N0UZG5"/>
<feature type="compositionally biased region" description="Pro residues" evidence="1">
    <location>
        <begin position="69"/>
        <end position="81"/>
    </location>
</feature>
<comment type="caution">
    <text evidence="2">The sequence shown here is derived from an EMBL/GenBank/DDBJ whole genome shotgun (WGS) entry which is preliminary data.</text>
</comment>
<name>A0A5N0UZG5_9PSEU</name>
<proteinExistence type="predicted"/>
<evidence type="ECO:0000313" key="2">
    <source>
        <dbReference type="EMBL" id="KAA9156701.1"/>
    </source>
</evidence>
<keyword evidence="3" id="KW-1185">Reference proteome</keyword>
<dbReference type="EMBL" id="VMNW02000047">
    <property type="protein sequence ID" value="KAA9156701.1"/>
    <property type="molecule type" value="Genomic_DNA"/>
</dbReference>
<feature type="region of interest" description="Disordered" evidence="1">
    <location>
        <begin position="36"/>
        <end position="119"/>
    </location>
</feature>
<feature type="compositionally biased region" description="Low complexity" evidence="1">
    <location>
        <begin position="82"/>
        <end position="98"/>
    </location>
</feature>
<reference evidence="2" key="1">
    <citation type="submission" date="2019-09" db="EMBL/GenBank/DDBJ databases">
        <authorList>
            <person name="Teo W.F.A."/>
            <person name="Duangmal K."/>
        </authorList>
    </citation>
    <scope>NUCLEOTIDE SEQUENCE [LARGE SCALE GENOMIC DNA]</scope>
    <source>
        <strain evidence="2">K81G1</strain>
    </source>
</reference>
<gene>
    <name evidence="2" type="ORF">FPZ12_027090</name>
</gene>
<dbReference type="Proteomes" id="UP000319769">
    <property type="component" value="Unassembled WGS sequence"/>
</dbReference>
<protein>
    <submittedName>
        <fullName evidence="2">Uncharacterized protein</fullName>
    </submittedName>
</protein>
<evidence type="ECO:0000256" key="1">
    <source>
        <dbReference type="SAM" id="MobiDB-lite"/>
    </source>
</evidence>